<dbReference type="EMBL" id="AP012167">
    <property type="protein sequence ID" value="BAN08014.1"/>
    <property type="molecule type" value="Genomic_DNA"/>
</dbReference>
<dbReference type="KEGG" id="lbk:LVISKB_2379"/>
<organism evidence="2 3">
    <name type="scientific">Levilactobacillus brevis KB290</name>
    <dbReference type="NCBI Taxonomy" id="1001583"/>
    <lineage>
        <taxon>Bacteria</taxon>
        <taxon>Bacillati</taxon>
        <taxon>Bacillota</taxon>
        <taxon>Bacilli</taxon>
        <taxon>Lactobacillales</taxon>
        <taxon>Lactobacillaceae</taxon>
        <taxon>Levilactobacillus</taxon>
    </lineage>
</organism>
<dbReference type="Gene3D" id="3.40.50.720">
    <property type="entry name" value="NAD(P)-binding Rossmann-like Domain"/>
    <property type="match status" value="1"/>
</dbReference>
<dbReference type="SUPFAM" id="SSF51735">
    <property type="entry name" value="NAD(P)-binding Rossmann-fold domains"/>
    <property type="match status" value="1"/>
</dbReference>
<dbReference type="HOGENOM" id="CLU_025711_3_2_9"/>
<dbReference type="InterPro" id="IPR036291">
    <property type="entry name" value="NAD(P)-bd_dom_sf"/>
</dbReference>
<dbReference type="PATRIC" id="fig|1001583.3.peg.2361"/>
<name>M5AGN3_LEVBR</name>
<dbReference type="InterPro" id="IPR051606">
    <property type="entry name" value="Polyketide_Oxido-like"/>
</dbReference>
<evidence type="ECO:0000313" key="3">
    <source>
        <dbReference type="Proteomes" id="UP000012042"/>
    </source>
</evidence>
<dbReference type="AlphaFoldDB" id="M5AGN3"/>
<evidence type="ECO:0000259" key="1">
    <source>
        <dbReference type="Pfam" id="PF13460"/>
    </source>
</evidence>
<dbReference type="GO" id="GO:0016646">
    <property type="term" value="F:oxidoreductase activity, acting on the CH-NH group of donors, NAD or NADP as acceptor"/>
    <property type="evidence" value="ECO:0007669"/>
    <property type="project" value="TreeGrafter"/>
</dbReference>
<proteinExistence type="predicted"/>
<dbReference type="PANTHER" id="PTHR43355">
    <property type="entry name" value="FLAVIN REDUCTASE (NADPH)"/>
    <property type="match status" value="1"/>
</dbReference>
<dbReference type="InterPro" id="IPR016040">
    <property type="entry name" value="NAD(P)-bd_dom"/>
</dbReference>
<dbReference type="PANTHER" id="PTHR43355:SF2">
    <property type="entry name" value="FLAVIN REDUCTASE (NADPH)"/>
    <property type="match status" value="1"/>
</dbReference>
<sequence length="266" mass="28802">MNQISLYHIAHGWAPFGFSLTLPQLANRPKFLVICAMTFILISMIKEELELMKIMIIGATGMAGQALVTTALNRGHQVVAVARSAEKLATLPSNPNLTSIVRDAFNLTTTDLSAVDAVVDAFATAPDHAYLHVDLATHLISQLRETTTPRVAFILGAGSLTTGDDAHLFVHDLEQDPHAASFISVPQNQLKELTFLRDVDNVNWFGVSPAADFHPGEAQPALLGTDTLLFNDQQQSGTSAGTMAVAILDELENPKHHQTRFTVADK</sequence>
<protein>
    <submittedName>
        <fullName evidence="2">Uncharacterized protein ywnB</fullName>
    </submittedName>
</protein>
<dbReference type="Proteomes" id="UP000012042">
    <property type="component" value="Chromosome"/>
</dbReference>
<accession>M5AGN3</accession>
<gene>
    <name evidence="2" type="ORF">LVISKB_2379</name>
</gene>
<evidence type="ECO:0000313" key="2">
    <source>
        <dbReference type="EMBL" id="BAN08014.1"/>
    </source>
</evidence>
<reference evidence="2 3" key="1">
    <citation type="journal article" date="2013" name="PLoS ONE">
        <title>Genomic Analysis by Deep Sequencing of the Probiotic Lactobacillus brevis KB290 Harboring Nine Plasmids Reveals Genomic Stability.</title>
        <authorList>
            <person name="Fukao M."/>
            <person name="Oshima K."/>
            <person name="Morita H."/>
            <person name="Toh H."/>
            <person name="Suda W."/>
            <person name="Kim S.W."/>
            <person name="Suzuki S."/>
            <person name="Yakabe T."/>
            <person name="Hattori M."/>
            <person name="Yajima N."/>
        </authorList>
    </citation>
    <scope>NUCLEOTIDE SEQUENCE [LARGE SCALE GENOMIC DNA]</scope>
    <source>
        <strain evidence="2 3">KB290</strain>
    </source>
</reference>
<feature type="domain" description="NAD(P)-binding" evidence="1">
    <location>
        <begin position="58"/>
        <end position="211"/>
    </location>
</feature>
<dbReference type="Pfam" id="PF13460">
    <property type="entry name" value="NAD_binding_10"/>
    <property type="match status" value="1"/>
</dbReference>